<evidence type="ECO:0000313" key="2">
    <source>
        <dbReference type="EMBL" id="OJJ39857.1"/>
    </source>
</evidence>
<keyword evidence="3" id="KW-1185">Reference proteome</keyword>
<reference evidence="3" key="1">
    <citation type="journal article" date="2017" name="Genome Biol.">
        <title>Comparative genomics reveals high biological diversity and specific adaptations in the industrially and medically important fungal genus Aspergillus.</title>
        <authorList>
            <person name="de Vries R.P."/>
            <person name="Riley R."/>
            <person name="Wiebenga A."/>
            <person name="Aguilar-Osorio G."/>
            <person name="Amillis S."/>
            <person name="Uchima C.A."/>
            <person name="Anderluh G."/>
            <person name="Asadollahi M."/>
            <person name="Askin M."/>
            <person name="Barry K."/>
            <person name="Battaglia E."/>
            <person name="Bayram O."/>
            <person name="Benocci T."/>
            <person name="Braus-Stromeyer S.A."/>
            <person name="Caldana C."/>
            <person name="Canovas D."/>
            <person name="Cerqueira G.C."/>
            <person name="Chen F."/>
            <person name="Chen W."/>
            <person name="Choi C."/>
            <person name="Clum A."/>
            <person name="Dos Santos R.A."/>
            <person name="Damasio A.R."/>
            <person name="Diallinas G."/>
            <person name="Emri T."/>
            <person name="Fekete E."/>
            <person name="Flipphi M."/>
            <person name="Freyberg S."/>
            <person name="Gallo A."/>
            <person name="Gournas C."/>
            <person name="Habgood R."/>
            <person name="Hainaut M."/>
            <person name="Harispe M.L."/>
            <person name="Henrissat B."/>
            <person name="Hilden K.S."/>
            <person name="Hope R."/>
            <person name="Hossain A."/>
            <person name="Karabika E."/>
            <person name="Karaffa L."/>
            <person name="Karanyi Z."/>
            <person name="Krasevec N."/>
            <person name="Kuo A."/>
            <person name="Kusch H."/>
            <person name="LaButti K."/>
            <person name="Lagendijk E.L."/>
            <person name="Lapidus A."/>
            <person name="Levasseur A."/>
            <person name="Lindquist E."/>
            <person name="Lipzen A."/>
            <person name="Logrieco A.F."/>
            <person name="MacCabe A."/>
            <person name="Maekelae M.R."/>
            <person name="Malavazi I."/>
            <person name="Melin P."/>
            <person name="Meyer V."/>
            <person name="Mielnichuk N."/>
            <person name="Miskei M."/>
            <person name="Molnar A.P."/>
            <person name="Mule G."/>
            <person name="Ngan C.Y."/>
            <person name="Orejas M."/>
            <person name="Orosz E."/>
            <person name="Ouedraogo J.P."/>
            <person name="Overkamp K.M."/>
            <person name="Park H.-S."/>
            <person name="Perrone G."/>
            <person name="Piumi F."/>
            <person name="Punt P.J."/>
            <person name="Ram A.F."/>
            <person name="Ramon A."/>
            <person name="Rauscher S."/>
            <person name="Record E."/>
            <person name="Riano-Pachon D.M."/>
            <person name="Robert V."/>
            <person name="Roehrig J."/>
            <person name="Ruller R."/>
            <person name="Salamov A."/>
            <person name="Salih N.S."/>
            <person name="Samson R.A."/>
            <person name="Sandor E."/>
            <person name="Sanguinetti M."/>
            <person name="Schuetze T."/>
            <person name="Sepcic K."/>
            <person name="Shelest E."/>
            <person name="Sherlock G."/>
            <person name="Sophianopoulou V."/>
            <person name="Squina F.M."/>
            <person name="Sun H."/>
            <person name="Susca A."/>
            <person name="Todd R.B."/>
            <person name="Tsang A."/>
            <person name="Unkles S.E."/>
            <person name="van de Wiele N."/>
            <person name="van Rossen-Uffink D."/>
            <person name="Oliveira J.V."/>
            <person name="Vesth T.C."/>
            <person name="Visser J."/>
            <person name="Yu J.-H."/>
            <person name="Zhou M."/>
            <person name="Andersen M.R."/>
            <person name="Archer D.B."/>
            <person name="Baker S.E."/>
            <person name="Benoit I."/>
            <person name="Brakhage A.A."/>
            <person name="Braus G.H."/>
            <person name="Fischer R."/>
            <person name="Frisvad J.C."/>
            <person name="Goldman G.H."/>
            <person name="Houbraken J."/>
            <person name="Oakley B."/>
            <person name="Pocsi I."/>
            <person name="Scazzocchio C."/>
            <person name="Seiboth B."/>
            <person name="vanKuyk P.A."/>
            <person name="Wortman J."/>
            <person name="Dyer P.S."/>
            <person name="Grigoriev I.V."/>
        </authorList>
    </citation>
    <scope>NUCLEOTIDE SEQUENCE [LARGE SCALE GENOMIC DNA]</scope>
    <source>
        <strain evidence="3">DTO 134E9</strain>
    </source>
</reference>
<feature type="region of interest" description="Disordered" evidence="1">
    <location>
        <begin position="69"/>
        <end position="170"/>
    </location>
</feature>
<dbReference type="Proteomes" id="UP000184383">
    <property type="component" value="Unassembled WGS sequence"/>
</dbReference>
<evidence type="ECO:0000313" key="3">
    <source>
        <dbReference type="Proteomes" id="UP000184383"/>
    </source>
</evidence>
<dbReference type="RefSeq" id="XP_040693533.1">
    <property type="nucleotide sequence ID" value="XM_040832758.1"/>
</dbReference>
<dbReference type="OrthoDB" id="5421770at2759"/>
<gene>
    <name evidence="2" type="ORF">ASPWEDRAFT_25649</name>
</gene>
<organism evidence="2 3">
    <name type="scientific">Aspergillus wentii DTO 134E9</name>
    <dbReference type="NCBI Taxonomy" id="1073089"/>
    <lineage>
        <taxon>Eukaryota</taxon>
        <taxon>Fungi</taxon>
        <taxon>Dikarya</taxon>
        <taxon>Ascomycota</taxon>
        <taxon>Pezizomycotina</taxon>
        <taxon>Eurotiomycetes</taxon>
        <taxon>Eurotiomycetidae</taxon>
        <taxon>Eurotiales</taxon>
        <taxon>Aspergillaceae</taxon>
        <taxon>Aspergillus</taxon>
        <taxon>Aspergillus subgen. Cremei</taxon>
    </lineage>
</organism>
<dbReference type="EMBL" id="KV878210">
    <property type="protein sequence ID" value="OJJ39857.1"/>
    <property type="molecule type" value="Genomic_DNA"/>
</dbReference>
<dbReference type="GeneID" id="63748606"/>
<dbReference type="VEuPathDB" id="FungiDB:ASPWEDRAFT_25649"/>
<accession>A0A1L9RYE2</accession>
<name>A0A1L9RYE2_ASPWE</name>
<sequence length="230" mass="24631">MSTKSNPEKTKSNPEVDISSSDMAFLFECLRNLDESKNVDLVNVADIMGYTNVQSVGNRFRNLRKKHGINLDCKSGGTVKGKGAAKDTKSDDTAPAPAPATKTRKGSKAKAAEEADDAEETPAASGVDSPKVVLSPAKKTRARKGAKVSAKPIPATGPVNKIKDSGNTSNGMYKKKSSYVANTKVKRTSNWGVNLFRQTEIAIMQEEALLAEVMMFSNCEACLIESLADL</sequence>
<proteinExistence type="predicted"/>
<protein>
    <submittedName>
        <fullName evidence="2">Uncharacterized protein</fullName>
    </submittedName>
</protein>
<evidence type="ECO:0000256" key="1">
    <source>
        <dbReference type="SAM" id="MobiDB-lite"/>
    </source>
</evidence>
<dbReference type="AlphaFoldDB" id="A0A1L9RYE2"/>